<gene>
    <name evidence="2" type="ORF">A7C91_06785</name>
</gene>
<keyword evidence="3" id="KW-1185">Reference proteome</keyword>
<evidence type="ECO:0000313" key="2">
    <source>
        <dbReference type="EMBL" id="ANF22908.1"/>
    </source>
</evidence>
<feature type="transmembrane region" description="Helical" evidence="1">
    <location>
        <begin position="35"/>
        <end position="53"/>
    </location>
</feature>
<accession>A0A172WHI8</accession>
<protein>
    <submittedName>
        <fullName evidence="2">Uncharacterized protein</fullName>
    </submittedName>
</protein>
<feature type="transmembrane region" description="Helical" evidence="1">
    <location>
        <begin position="74"/>
        <end position="96"/>
    </location>
</feature>
<proteinExistence type="predicted"/>
<dbReference type="Proteomes" id="UP000076969">
    <property type="component" value="Chromosome"/>
</dbReference>
<feature type="transmembrane region" description="Helical" evidence="1">
    <location>
        <begin position="12"/>
        <end position="29"/>
    </location>
</feature>
<keyword evidence="1" id="KW-0812">Transmembrane</keyword>
<keyword evidence="1" id="KW-1133">Transmembrane helix</keyword>
<dbReference type="AlphaFoldDB" id="A0A172WHI8"/>
<reference evidence="3" key="1">
    <citation type="journal article" date="2016" name="Syst. Appl. Microbiol.">
        <title>Thermococcus piezophilus sp. nov., a novel hyperthermophilic and piezophilic archaeon with a broad pressure range for growth, isolated from a deepest hydrothermal vent at the Mid-Cayman Rise.</title>
        <authorList>
            <person name="Dalmasso C."/>
            <person name="Oger P."/>
            <person name="Selva G."/>
            <person name="Courtine D."/>
            <person name="L'Haridon S."/>
            <person name="Garlaschelli A."/>
            <person name="Roussel E."/>
            <person name="Miyazaki J."/>
            <person name="Reveillaud J."/>
            <person name="Jebbar M."/>
            <person name="Takai K."/>
            <person name="Maignien L."/>
            <person name="Alain K."/>
        </authorList>
    </citation>
    <scope>NUCLEOTIDE SEQUENCE [LARGE SCALE GENOMIC DNA]</scope>
    <source>
        <strain evidence="3">CDGS</strain>
    </source>
</reference>
<name>A0A172WHI8_9EURY</name>
<dbReference type="EMBL" id="CP015520">
    <property type="protein sequence ID" value="ANF22908.1"/>
    <property type="molecule type" value="Genomic_DNA"/>
</dbReference>
<organism evidence="2 3">
    <name type="scientific">Thermococcus piezophilus</name>
    <dbReference type="NCBI Taxonomy" id="1712654"/>
    <lineage>
        <taxon>Archaea</taxon>
        <taxon>Methanobacteriati</taxon>
        <taxon>Methanobacteriota</taxon>
        <taxon>Thermococci</taxon>
        <taxon>Thermococcales</taxon>
        <taxon>Thermococcaceae</taxon>
        <taxon>Thermococcus</taxon>
    </lineage>
</organism>
<keyword evidence="1" id="KW-0472">Membrane</keyword>
<dbReference type="KEGG" id="tpie:A7C91_06785"/>
<evidence type="ECO:0000256" key="1">
    <source>
        <dbReference type="SAM" id="Phobius"/>
    </source>
</evidence>
<evidence type="ECO:0000313" key="3">
    <source>
        <dbReference type="Proteomes" id="UP000076969"/>
    </source>
</evidence>
<dbReference type="STRING" id="1712654.A7C91_06785"/>
<sequence>MGLTVEHKFSLSVYLWGLITGLISGIAAAKVQYGWLLGVALYFVIDKFVLAFIKELPSEIEDERMVLKRAFWGWLLFWLYFTMLSYTVMIDFQPVFYSNQSLLYQITHNGTVTG</sequence>
<dbReference type="OrthoDB" id="85757at2157"/>